<reference evidence="2 3" key="1">
    <citation type="submission" date="2014-12" db="EMBL/GenBank/DDBJ databases">
        <title>Comparative genomics of the lactic acid bacteria isolated from the honey bee gut.</title>
        <authorList>
            <person name="Ellegaard K.M."/>
            <person name="Tamarit D."/>
            <person name="Javelind E."/>
            <person name="Olofsson T."/>
            <person name="Andersson S.G."/>
            <person name="Vasquez A."/>
        </authorList>
    </citation>
    <scope>NUCLEOTIDE SEQUENCE [LARGE SCALE GENOMIC DNA]</scope>
    <source>
        <strain evidence="2 3">Biut2</strain>
    </source>
</reference>
<evidence type="ECO:0000313" key="2">
    <source>
        <dbReference type="EMBL" id="KJY54448.1"/>
    </source>
</evidence>
<sequence>MTETAGKKNAKFVFDNVIDLAGYLEYRLDNPTPLKIQKTLYFLWAFYSATYGNIHYSPDDQSEFDLQDGAYPPELFEPDFEAWRYGPVINKVYAAYKGDEIKKLNSKEIQDKISTGESEKKEVLLFINNLVDQINEVNDFGLVQRSHKDKAWKDAYNENEQHCKIDSNQIKQDYINYIGE</sequence>
<name>A0A0F4L850_9LACO</name>
<dbReference type="RefSeq" id="WP_052697107.1">
    <property type="nucleotide sequence ID" value="NZ_JBHSZS010000026.1"/>
</dbReference>
<comment type="caution">
    <text evidence="2">The sequence shown here is derived from an EMBL/GenBank/DDBJ whole genome shotgun (WGS) entry which is preliminary data.</text>
</comment>
<feature type="domain" description="Antitoxin SocA-like Panacea" evidence="1">
    <location>
        <begin position="75"/>
        <end position="153"/>
    </location>
</feature>
<evidence type="ECO:0000259" key="1">
    <source>
        <dbReference type="Pfam" id="PF13274"/>
    </source>
</evidence>
<gene>
    <name evidence="2" type="ORF">JF76_16770</name>
</gene>
<organism evidence="2 3">
    <name type="scientific">Lactobacillus kullabergensis</name>
    <dbReference type="NCBI Taxonomy" id="1218493"/>
    <lineage>
        <taxon>Bacteria</taxon>
        <taxon>Bacillati</taxon>
        <taxon>Bacillota</taxon>
        <taxon>Bacilli</taxon>
        <taxon>Lactobacillales</taxon>
        <taxon>Lactobacillaceae</taxon>
        <taxon>Lactobacillus</taxon>
    </lineage>
</organism>
<dbReference type="HOGENOM" id="CLU_110683_2_0_9"/>
<accession>A0A0F4L850</accession>
<evidence type="ECO:0000313" key="3">
    <source>
        <dbReference type="Proteomes" id="UP000033533"/>
    </source>
</evidence>
<dbReference type="PATRIC" id="fig|1218493.3.peg.1754"/>
<dbReference type="AlphaFoldDB" id="A0A0F4L850"/>
<protein>
    <recommendedName>
        <fullName evidence="1">Antitoxin SocA-like Panacea domain-containing protein</fullName>
    </recommendedName>
</protein>
<dbReference type="Proteomes" id="UP000033533">
    <property type="component" value="Unassembled WGS sequence"/>
</dbReference>
<dbReference type="Pfam" id="PF13274">
    <property type="entry name" value="SocA_Panacea"/>
    <property type="match status" value="1"/>
</dbReference>
<proteinExistence type="predicted"/>
<dbReference type="InterPro" id="IPR025272">
    <property type="entry name" value="SocA_Panacea"/>
</dbReference>
<dbReference type="EMBL" id="JXBY01000026">
    <property type="protein sequence ID" value="KJY54448.1"/>
    <property type="molecule type" value="Genomic_DNA"/>
</dbReference>
<dbReference type="OrthoDB" id="9799173at2"/>